<evidence type="ECO:0000313" key="3">
    <source>
        <dbReference type="Proteomes" id="UP000288623"/>
    </source>
</evidence>
<accession>A0A433RWP3</accession>
<keyword evidence="1" id="KW-1133">Transmembrane helix</keyword>
<sequence>MEKRKFGVLGLIIVVIISVAFYFTNNDKASLASKDVFIDKLQKDLINNSKAVGYYSTTIDAPTRNSLALFISNDNKVQADGLDSTTYNDDQKTLLVEDKNSLKFITTQTFKQNKHTDGK</sequence>
<dbReference type="Proteomes" id="UP000288623">
    <property type="component" value="Unassembled WGS sequence"/>
</dbReference>
<dbReference type="AlphaFoldDB" id="A0A433RWP3"/>
<keyword evidence="1" id="KW-0472">Membrane</keyword>
<feature type="transmembrane region" description="Helical" evidence="1">
    <location>
        <begin position="6"/>
        <end position="24"/>
    </location>
</feature>
<evidence type="ECO:0000313" key="2">
    <source>
        <dbReference type="EMBL" id="RUS57695.1"/>
    </source>
</evidence>
<gene>
    <name evidence="2" type="ORF">QI30_04735</name>
</gene>
<dbReference type="EMBL" id="JTFC01000015">
    <property type="protein sequence ID" value="RUS57695.1"/>
    <property type="molecule type" value="Genomic_DNA"/>
</dbReference>
<name>A0A433RWP3_9BACL</name>
<proteinExistence type="predicted"/>
<protein>
    <submittedName>
        <fullName evidence="2">Uncharacterized protein</fullName>
    </submittedName>
</protein>
<organism evidence="2 3">
    <name type="scientific">Candidatus Kurthia intestinigallinarum</name>
    <dbReference type="NCBI Taxonomy" id="1562256"/>
    <lineage>
        <taxon>Bacteria</taxon>
        <taxon>Bacillati</taxon>
        <taxon>Bacillota</taxon>
        <taxon>Bacilli</taxon>
        <taxon>Bacillales</taxon>
        <taxon>Caryophanaceae</taxon>
        <taxon>Kurthia</taxon>
    </lineage>
</organism>
<comment type="caution">
    <text evidence="2">The sequence shown here is derived from an EMBL/GenBank/DDBJ whole genome shotgun (WGS) entry which is preliminary data.</text>
</comment>
<reference evidence="2 3" key="1">
    <citation type="submission" date="2014-11" db="EMBL/GenBank/DDBJ databases">
        <title>Genome sequence and analysis of novel Kurthia sp.</title>
        <authorList>
            <person name="Lawson J.N."/>
            <person name="Gonzalez J.E."/>
            <person name="Rinauldi L."/>
            <person name="Xuan Z."/>
            <person name="Firman A."/>
            <person name="Shaddox L."/>
            <person name="Trudeau A."/>
            <person name="Shah S."/>
            <person name="Reiman D."/>
        </authorList>
    </citation>
    <scope>NUCLEOTIDE SEQUENCE [LARGE SCALE GENOMIC DNA]</scope>
    <source>
        <strain evidence="2 3">3B1D</strain>
    </source>
</reference>
<keyword evidence="3" id="KW-1185">Reference proteome</keyword>
<keyword evidence="1" id="KW-0812">Transmembrane</keyword>
<dbReference type="RefSeq" id="WP_126989805.1">
    <property type="nucleotide sequence ID" value="NZ_JTFC01000015.1"/>
</dbReference>
<evidence type="ECO:0000256" key="1">
    <source>
        <dbReference type="SAM" id="Phobius"/>
    </source>
</evidence>